<keyword evidence="8 11" id="KW-0406">Ion transport</keyword>
<dbReference type="PANTHER" id="PTHR42823:SF3">
    <property type="entry name" value="ATP SYNTHASE SUBUNIT A, CHLOROPLASTIC"/>
    <property type="match status" value="1"/>
</dbReference>
<accession>A0A9D1HZC5</accession>
<keyword evidence="11" id="KW-1003">Cell membrane</keyword>
<keyword evidence="5 11" id="KW-0812">Transmembrane</keyword>
<evidence type="ECO:0000256" key="6">
    <source>
        <dbReference type="ARBA" id="ARBA00022781"/>
    </source>
</evidence>
<dbReference type="Proteomes" id="UP000824090">
    <property type="component" value="Unassembled WGS sequence"/>
</dbReference>
<feature type="transmembrane region" description="Helical" evidence="11">
    <location>
        <begin position="183"/>
        <end position="211"/>
    </location>
</feature>
<evidence type="ECO:0000313" key="14">
    <source>
        <dbReference type="Proteomes" id="UP000824090"/>
    </source>
</evidence>
<dbReference type="PROSITE" id="PS00449">
    <property type="entry name" value="ATPASE_A"/>
    <property type="match status" value="1"/>
</dbReference>
<feature type="transmembrane region" description="Helical" evidence="11">
    <location>
        <begin position="140"/>
        <end position="163"/>
    </location>
</feature>
<dbReference type="HAMAP" id="MF_01393">
    <property type="entry name" value="ATP_synth_a_bact"/>
    <property type="match status" value="1"/>
</dbReference>
<evidence type="ECO:0000256" key="1">
    <source>
        <dbReference type="ARBA" id="ARBA00004141"/>
    </source>
</evidence>
<evidence type="ECO:0000256" key="12">
    <source>
        <dbReference type="RuleBase" id="RU000483"/>
    </source>
</evidence>
<dbReference type="GO" id="GO:0042777">
    <property type="term" value="P:proton motive force-driven plasma membrane ATP synthesis"/>
    <property type="evidence" value="ECO:0007669"/>
    <property type="project" value="TreeGrafter"/>
</dbReference>
<organism evidence="13 14">
    <name type="scientific">Candidatus Allocopromorpha excrementigallinarum</name>
    <dbReference type="NCBI Taxonomy" id="2840742"/>
    <lineage>
        <taxon>Bacteria</taxon>
        <taxon>Bacillati</taxon>
        <taxon>Bacillota</taxon>
        <taxon>Clostridia</taxon>
        <taxon>Eubacteriales</taxon>
        <taxon>Eubacteriaceae</taxon>
        <taxon>Eubacteriaceae incertae sedis</taxon>
        <taxon>Candidatus Allocopromorpha</taxon>
    </lineage>
</organism>
<dbReference type="SUPFAM" id="SSF81336">
    <property type="entry name" value="F1F0 ATP synthase subunit A"/>
    <property type="match status" value="1"/>
</dbReference>
<evidence type="ECO:0000313" key="13">
    <source>
        <dbReference type="EMBL" id="HIU25501.1"/>
    </source>
</evidence>
<sequence length="221" mass="24278">MMETLESVGITGGMLTSAAITIAVCLVSFIAGRRLQVVPSGLQNFVEWAVGSLYNFFKGIMGEETCKRYFPLIGTLFIYILLCNYTGMLPGSGHIPWLEAPTGSINCTAAMAIIVFFTIHIEGIRSHHGGSYFKKLLKPFAFLLPLMILEELVKPISLTLRLYGNIFGEHTVTASFFDLVPIGLPAVMQALFVLMGLIQALVFSLLAAIYIKEAQPEEEHL</sequence>
<feature type="transmembrane region" description="Helical" evidence="11">
    <location>
        <begin position="100"/>
        <end position="119"/>
    </location>
</feature>
<feature type="transmembrane region" description="Helical" evidence="11">
    <location>
        <begin position="12"/>
        <end position="31"/>
    </location>
</feature>
<dbReference type="PRINTS" id="PR00123">
    <property type="entry name" value="ATPASEA"/>
</dbReference>
<evidence type="ECO:0000256" key="7">
    <source>
        <dbReference type="ARBA" id="ARBA00022989"/>
    </source>
</evidence>
<dbReference type="CDD" id="cd00310">
    <property type="entry name" value="ATP-synt_Fo_a_6"/>
    <property type="match status" value="1"/>
</dbReference>
<keyword evidence="6 11" id="KW-0375">Hydrogen ion transport</keyword>
<comment type="caution">
    <text evidence="13">The sequence shown here is derived from an EMBL/GenBank/DDBJ whole genome shotgun (WGS) entry which is preliminary data.</text>
</comment>
<dbReference type="Pfam" id="PF00119">
    <property type="entry name" value="ATP-synt_A"/>
    <property type="match status" value="1"/>
</dbReference>
<dbReference type="AlphaFoldDB" id="A0A9D1HZC5"/>
<evidence type="ECO:0000256" key="4">
    <source>
        <dbReference type="ARBA" id="ARBA00022547"/>
    </source>
</evidence>
<evidence type="ECO:0000256" key="9">
    <source>
        <dbReference type="ARBA" id="ARBA00023136"/>
    </source>
</evidence>
<gene>
    <name evidence="11 13" type="primary">atpB</name>
    <name evidence="13" type="ORF">IAC50_03240</name>
</gene>
<comment type="function">
    <text evidence="11 12">Key component of the proton channel; it plays a direct role in the translocation of protons across the membrane.</text>
</comment>
<dbReference type="InterPro" id="IPR045082">
    <property type="entry name" value="ATP_syn_F0_a_bact/chloroplast"/>
</dbReference>
<evidence type="ECO:0000256" key="5">
    <source>
        <dbReference type="ARBA" id="ARBA00022692"/>
    </source>
</evidence>
<reference evidence="13" key="1">
    <citation type="submission" date="2020-10" db="EMBL/GenBank/DDBJ databases">
        <authorList>
            <person name="Gilroy R."/>
        </authorList>
    </citation>
    <scope>NUCLEOTIDE SEQUENCE</scope>
    <source>
        <strain evidence="13">ChiHcec3-6078</strain>
    </source>
</reference>
<evidence type="ECO:0000256" key="8">
    <source>
        <dbReference type="ARBA" id="ARBA00023065"/>
    </source>
</evidence>
<reference evidence="13" key="2">
    <citation type="journal article" date="2021" name="PeerJ">
        <title>Extensive microbial diversity within the chicken gut microbiome revealed by metagenomics and culture.</title>
        <authorList>
            <person name="Gilroy R."/>
            <person name="Ravi A."/>
            <person name="Getino M."/>
            <person name="Pursley I."/>
            <person name="Horton D.L."/>
            <person name="Alikhan N.F."/>
            <person name="Baker D."/>
            <person name="Gharbi K."/>
            <person name="Hall N."/>
            <person name="Watson M."/>
            <person name="Adriaenssens E.M."/>
            <person name="Foster-Nyarko E."/>
            <person name="Jarju S."/>
            <person name="Secka A."/>
            <person name="Antonio M."/>
            <person name="Oren A."/>
            <person name="Chaudhuri R.R."/>
            <person name="La Ragione R."/>
            <person name="Hildebrand F."/>
            <person name="Pallen M.J."/>
        </authorList>
    </citation>
    <scope>NUCLEOTIDE SEQUENCE</scope>
    <source>
        <strain evidence="13">ChiHcec3-6078</strain>
    </source>
</reference>
<protein>
    <recommendedName>
        <fullName evidence="11 12">ATP synthase subunit a</fullName>
    </recommendedName>
    <alternativeName>
        <fullName evidence="11">ATP synthase F0 sector subunit a</fullName>
    </alternativeName>
    <alternativeName>
        <fullName evidence="11">F-ATPase subunit 6</fullName>
    </alternativeName>
</protein>
<dbReference type="GO" id="GO:0005886">
    <property type="term" value="C:plasma membrane"/>
    <property type="evidence" value="ECO:0007669"/>
    <property type="project" value="UniProtKB-SubCell"/>
</dbReference>
<keyword evidence="7 11" id="KW-1133">Transmembrane helix</keyword>
<dbReference type="InterPro" id="IPR035908">
    <property type="entry name" value="F0_ATP_A_sf"/>
</dbReference>
<keyword evidence="9 11" id="KW-0472">Membrane</keyword>
<dbReference type="NCBIfam" id="TIGR01131">
    <property type="entry name" value="ATP_synt_6_or_A"/>
    <property type="match status" value="1"/>
</dbReference>
<comment type="subcellular location">
    <subcellularLocation>
        <location evidence="11 12">Cell membrane</location>
        <topology evidence="11 12">Multi-pass membrane protein</topology>
    </subcellularLocation>
    <subcellularLocation>
        <location evidence="1">Membrane</location>
        <topology evidence="1">Multi-pass membrane protein</topology>
    </subcellularLocation>
</comment>
<dbReference type="InterPro" id="IPR023011">
    <property type="entry name" value="ATP_synth_F0_asu_AS"/>
</dbReference>
<evidence type="ECO:0000256" key="3">
    <source>
        <dbReference type="ARBA" id="ARBA00022448"/>
    </source>
</evidence>
<dbReference type="PANTHER" id="PTHR42823">
    <property type="entry name" value="ATP SYNTHASE SUBUNIT A, CHLOROPLASTIC"/>
    <property type="match status" value="1"/>
</dbReference>
<evidence type="ECO:0000256" key="11">
    <source>
        <dbReference type="HAMAP-Rule" id="MF_01393"/>
    </source>
</evidence>
<name>A0A9D1HZC5_9FIRM</name>
<evidence type="ECO:0000256" key="10">
    <source>
        <dbReference type="ARBA" id="ARBA00023310"/>
    </source>
</evidence>
<keyword evidence="4 11" id="KW-0138">CF(0)</keyword>
<feature type="transmembrane region" description="Helical" evidence="11">
    <location>
        <begin position="69"/>
        <end position="88"/>
    </location>
</feature>
<keyword evidence="10 11" id="KW-0066">ATP synthesis</keyword>
<dbReference type="EMBL" id="DVMP01000068">
    <property type="protein sequence ID" value="HIU25501.1"/>
    <property type="molecule type" value="Genomic_DNA"/>
</dbReference>
<comment type="similarity">
    <text evidence="2 11 12">Belongs to the ATPase A chain family.</text>
</comment>
<dbReference type="InterPro" id="IPR000568">
    <property type="entry name" value="ATP_synth_F0_asu"/>
</dbReference>
<dbReference type="GO" id="GO:0046933">
    <property type="term" value="F:proton-transporting ATP synthase activity, rotational mechanism"/>
    <property type="evidence" value="ECO:0007669"/>
    <property type="project" value="UniProtKB-UniRule"/>
</dbReference>
<keyword evidence="3 11" id="KW-0813">Transport</keyword>
<dbReference type="Gene3D" id="1.20.120.220">
    <property type="entry name" value="ATP synthase, F0 complex, subunit A"/>
    <property type="match status" value="1"/>
</dbReference>
<dbReference type="GO" id="GO:0045259">
    <property type="term" value="C:proton-transporting ATP synthase complex"/>
    <property type="evidence" value="ECO:0007669"/>
    <property type="project" value="UniProtKB-KW"/>
</dbReference>
<proteinExistence type="inferred from homology"/>
<evidence type="ECO:0000256" key="2">
    <source>
        <dbReference type="ARBA" id="ARBA00006810"/>
    </source>
</evidence>